<evidence type="ECO:0000256" key="1">
    <source>
        <dbReference type="ARBA" id="ARBA00007801"/>
    </source>
</evidence>
<gene>
    <name evidence="7" type="ORF">yc1106_09093</name>
</gene>
<dbReference type="SUPFAM" id="SSF52833">
    <property type="entry name" value="Thioredoxin-like"/>
    <property type="match status" value="1"/>
</dbReference>
<dbReference type="AlphaFoldDB" id="A0A9Q9DXE1"/>
<dbReference type="PANTHER" id="PTHR43004:SF10">
    <property type="entry name" value="2-MONOOXYGENASE, PUTATIVE (AFU_ORTHOLOGUE AFUA_6G11480)-RELATED"/>
    <property type="match status" value="1"/>
</dbReference>
<dbReference type="NCBIfam" id="NF006144">
    <property type="entry name" value="PRK08294.1"/>
    <property type="match status" value="1"/>
</dbReference>
<dbReference type="SUPFAM" id="SSF81383">
    <property type="entry name" value="F-box domain"/>
    <property type="match status" value="1"/>
</dbReference>
<dbReference type="Gene3D" id="3.40.30.20">
    <property type="match status" value="1"/>
</dbReference>
<dbReference type="PROSITE" id="PS50181">
    <property type="entry name" value="FBOX"/>
    <property type="match status" value="1"/>
</dbReference>
<evidence type="ECO:0000313" key="8">
    <source>
        <dbReference type="Proteomes" id="UP001056012"/>
    </source>
</evidence>
<feature type="domain" description="F-box" evidence="6">
    <location>
        <begin position="658"/>
        <end position="707"/>
    </location>
</feature>
<name>A0A9Q9DXE1_CURCL</name>
<dbReference type="OrthoDB" id="1716816at2759"/>
<keyword evidence="5" id="KW-0472">Membrane</keyword>
<evidence type="ECO:0000256" key="2">
    <source>
        <dbReference type="ARBA" id="ARBA00022630"/>
    </source>
</evidence>
<dbReference type="VEuPathDB" id="FungiDB:yc1106_09093"/>
<dbReference type="PANTHER" id="PTHR43004">
    <property type="entry name" value="TRK SYSTEM POTASSIUM UPTAKE PROTEIN"/>
    <property type="match status" value="1"/>
</dbReference>
<accession>A0A9Q9DXE1</accession>
<dbReference type="CDD" id="cd02979">
    <property type="entry name" value="PHOX_C"/>
    <property type="match status" value="1"/>
</dbReference>
<dbReference type="SMART" id="SM00256">
    <property type="entry name" value="FBOX"/>
    <property type="match status" value="1"/>
</dbReference>
<dbReference type="InterPro" id="IPR036249">
    <property type="entry name" value="Thioredoxin-like_sf"/>
</dbReference>
<evidence type="ECO:0000256" key="4">
    <source>
        <dbReference type="ARBA" id="ARBA00023002"/>
    </source>
</evidence>
<dbReference type="PRINTS" id="PR00420">
    <property type="entry name" value="RNGMNOXGNASE"/>
</dbReference>
<dbReference type="GO" id="GO:0071949">
    <property type="term" value="F:FAD binding"/>
    <property type="evidence" value="ECO:0007669"/>
    <property type="project" value="InterPro"/>
</dbReference>
<dbReference type="InterPro" id="IPR038220">
    <property type="entry name" value="PHOX_C_sf"/>
</dbReference>
<dbReference type="InterPro" id="IPR036188">
    <property type="entry name" value="FAD/NAD-bd_sf"/>
</dbReference>
<dbReference type="InterPro" id="IPR002938">
    <property type="entry name" value="FAD-bd"/>
</dbReference>
<dbReference type="Pfam" id="PF07976">
    <property type="entry name" value="Phe_hydrox_dim"/>
    <property type="match status" value="1"/>
</dbReference>
<reference evidence="7" key="1">
    <citation type="submission" date="2021-12" db="EMBL/GenBank/DDBJ databases">
        <title>Curvularia clavata genome.</title>
        <authorList>
            <person name="Cao Y."/>
        </authorList>
    </citation>
    <scope>NUCLEOTIDE SEQUENCE</scope>
    <source>
        <strain evidence="7">Yc1106</strain>
    </source>
</reference>
<dbReference type="InterPro" id="IPR050641">
    <property type="entry name" value="RIFMO-like"/>
</dbReference>
<evidence type="ECO:0000259" key="6">
    <source>
        <dbReference type="PROSITE" id="PS50181"/>
    </source>
</evidence>
<proteinExistence type="inferred from homology"/>
<evidence type="ECO:0000313" key="7">
    <source>
        <dbReference type="EMBL" id="USP81819.1"/>
    </source>
</evidence>
<dbReference type="GO" id="GO:0016709">
    <property type="term" value="F:oxidoreductase activity, acting on paired donors, with incorporation or reduction of molecular oxygen, NAD(P)H as one donor, and incorporation of one atom of oxygen"/>
    <property type="evidence" value="ECO:0007669"/>
    <property type="project" value="UniProtKB-ARBA"/>
</dbReference>
<keyword evidence="4" id="KW-0560">Oxidoreductase</keyword>
<organism evidence="7 8">
    <name type="scientific">Curvularia clavata</name>
    <dbReference type="NCBI Taxonomy" id="95742"/>
    <lineage>
        <taxon>Eukaryota</taxon>
        <taxon>Fungi</taxon>
        <taxon>Dikarya</taxon>
        <taxon>Ascomycota</taxon>
        <taxon>Pezizomycotina</taxon>
        <taxon>Dothideomycetes</taxon>
        <taxon>Pleosporomycetidae</taxon>
        <taxon>Pleosporales</taxon>
        <taxon>Pleosporineae</taxon>
        <taxon>Pleosporaceae</taxon>
        <taxon>Curvularia</taxon>
    </lineage>
</organism>
<dbReference type="InterPro" id="IPR001810">
    <property type="entry name" value="F-box_dom"/>
</dbReference>
<keyword evidence="5" id="KW-1133">Transmembrane helix</keyword>
<comment type="similarity">
    <text evidence="1">Belongs to the PheA/TfdB FAD monooxygenase family.</text>
</comment>
<keyword evidence="2" id="KW-0285">Flavoprotein</keyword>
<dbReference type="InterPro" id="IPR036047">
    <property type="entry name" value="F-box-like_dom_sf"/>
</dbReference>
<dbReference type="SUPFAM" id="SSF54373">
    <property type="entry name" value="FAD-linked reductases, C-terminal domain"/>
    <property type="match status" value="1"/>
</dbReference>
<dbReference type="Gene3D" id="1.20.1280.50">
    <property type="match status" value="1"/>
</dbReference>
<keyword evidence="3" id="KW-0274">FAD</keyword>
<dbReference type="Pfam" id="PF00646">
    <property type="entry name" value="F-box"/>
    <property type="match status" value="1"/>
</dbReference>
<keyword evidence="5" id="KW-0812">Transmembrane</keyword>
<evidence type="ECO:0000256" key="5">
    <source>
        <dbReference type="SAM" id="Phobius"/>
    </source>
</evidence>
<feature type="transmembrane region" description="Helical" evidence="5">
    <location>
        <begin position="7"/>
        <end position="27"/>
    </location>
</feature>
<dbReference type="InterPro" id="IPR012941">
    <property type="entry name" value="Phe_hydrox_C_dim_dom"/>
</dbReference>
<protein>
    <recommendedName>
        <fullName evidence="6">F-box domain-containing protein</fullName>
    </recommendedName>
</protein>
<dbReference type="Gene3D" id="3.30.9.10">
    <property type="entry name" value="D-Amino Acid Oxidase, subunit A, domain 2"/>
    <property type="match status" value="1"/>
</dbReference>
<sequence length="1070" mass="121286">MPKTDVLIAGSGSAGIFAATWLAIYGIPFTILERRPGPLDVGQADGVQVRTVEIYESFGLSEELLREAYHVLEVCFWGYDEDADGKVQGGIKRKSRTIDTEKGLSHLPHVILNQARMNGLMLGKLESILRQQGRWEEGTSNGIEYGWAVKSLEIDESKTHNLNAYCNKVTAEKDGKEETWEAKFVIGCDGAHSTIRKALGISMVGDTSDTVWGVMDIYPITNFPDIRRKCAIRSPAGSIVIIPREGGELVRFYIQLPHGVHPKEVKLEDVQNQARQIFAPYKMDFAGVFWWSAYSIGQRLASAFHAHNRVFLTGDACHTHSPKAGQGMNVSLQDGYNIGWKLGSVLSGLSPESLIPTYVSERGKTAADLIAFDRELVQLFDRKEKYEGEFAEYFIKSGRYMAGFTAKYENSVITQAIQPEESAAKAVTVGMRFPSAQVIRFCDCKAVQLQSTLRSDGRWRVVVFGGDLNLPEHRARVEKLTKVLETITRRYTPASRNPDSVIEPLLVMSSKFPDTRQEVIPDYFWPATGKWGIRDLHKTFVDDEHYNSGHGHAYEAYGVDPNRGAVIVVRPDQYVSKVTTLDDLKGVTDFFAGCMVEQVTKLGVPNPSATPHNADLVSRPSYLRRHVKLGSNQDDDAVPLSSIDASQAHGSASSSCSPTTLTHLPAELLLLIVEFVPVDYVLDWRLVCRSFRDAIDGRVLHQYLHRTRLLGYPLSTISPVRLGFDDYLEPIRMLEARFSHMEKDPGGEGNREKGKKDSTWSDRYAVFRIDEEWYRALDRIREAEKRQSDPVVDVWRSRLKVLELSPSNHINTSEFGVLSWCIALDHAVLDLDFPTEKSRMNFEIDISVDERRIRVAWKDMLVRFLKTERALRILLEEKRTYPKFTFSHTEDCLRAIRRARLCASLNPNDESDREISVRLQRELPPLFGFGLPHHKFLRPSYCWFSNIERGAIYYLLLLRRSALIPPEQLSYLQGLASDFRKLEFRLRCIEEASNELDQYLSTDTLSLSCNPVAWSDEVRGKIEWLVLRWREQGEPLEKLKTLVEAGYEAMCMSEDESDDVEGSEITSEPE</sequence>
<dbReference type="EMBL" id="CP089280">
    <property type="protein sequence ID" value="USP81819.1"/>
    <property type="molecule type" value="Genomic_DNA"/>
</dbReference>
<dbReference type="Proteomes" id="UP001056012">
    <property type="component" value="Chromosome 7"/>
</dbReference>
<dbReference type="Pfam" id="PF01494">
    <property type="entry name" value="FAD_binding_3"/>
    <property type="match status" value="1"/>
</dbReference>
<keyword evidence="8" id="KW-1185">Reference proteome</keyword>
<dbReference type="SUPFAM" id="SSF51905">
    <property type="entry name" value="FAD/NAD(P)-binding domain"/>
    <property type="match status" value="1"/>
</dbReference>
<dbReference type="Gene3D" id="3.50.50.60">
    <property type="entry name" value="FAD/NAD(P)-binding domain"/>
    <property type="match status" value="1"/>
</dbReference>
<evidence type="ECO:0000256" key="3">
    <source>
        <dbReference type="ARBA" id="ARBA00022827"/>
    </source>
</evidence>